<name>A0AAV6T7K6_SOLSE</name>
<evidence type="ECO:0000256" key="1">
    <source>
        <dbReference type="SAM" id="MobiDB-lite"/>
    </source>
</evidence>
<dbReference type="Proteomes" id="UP000693946">
    <property type="component" value="Linkage Group LG1"/>
</dbReference>
<accession>A0AAV6T7K6</accession>
<evidence type="ECO:0000313" key="2">
    <source>
        <dbReference type="EMBL" id="KAG7525201.1"/>
    </source>
</evidence>
<reference evidence="2 3" key="1">
    <citation type="journal article" date="2021" name="Sci. Rep.">
        <title>Chromosome anchoring in Senegalese sole (Solea senegalensis) reveals sex-associated markers and genome rearrangements in flatfish.</title>
        <authorList>
            <person name="Guerrero-Cozar I."/>
            <person name="Gomez-Garrido J."/>
            <person name="Berbel C."/>
            <person name="Martinez-Blanch J.F."/>
            <person name="Alioto T."/>
            <person name="Claros M.G."/>
            <person name="Gagnaire P.A."/>
            <person name="Manchado M."/>
        </authorList>
    </citation>
    <scope>NUCLEOTIDE SEQUENCE [LARGE SCALE GENOMIC DNA]</scope>
    <source>
        <strain evidence="2">Sse05_10M</strain>
    </source>
</reference>
<feature type="compositionally biased region" description="Basic and acidic residues" evidence="1">
    <location>
        <begin position="49"/>
        <end position="65"/>
    </location>
</feature>
<proteinExistence type="predicted"/>
<dbReference type="AlphaFoldDB" id="A0AAV6T7K6"/>
<organism evidence="2 3">
    <name type="scientific">Solea senegalensis</name>
    <name type="common">Senegalese sole</name>
    <dbReference type="NCBI Taxonomy" id="28829"/>
    <lineage>
        <taxon>Eukaryota</taxon>
        <taxon>Metazoa</taxon>
        <taxon>Chordata</taxon>
        <taxon>Craniata</taxon>
        <taxon>Vertebrata</taxon>
        <taxon>Euteleostomi</taxon>
        <taxon>Actinopterygii</taxon>
        <taxon>Neopterygii</taxon>
        <taxon>Teleostei</taxon>
        <taxon>Neoteleostei</taxon>
        <taxon>Acanthomorphata</taxon>
        <taxon>Carangaria</taxon>
        <taxon>Pleuronectiformes</taxon>
        <taxon>Pleuronectoidei</taxon>
        <taxon>Soleidae</taxon>
        <taxon>Solea</taxon>
    </lineage>
</organism>
<evidence type="ECO:0000313" key="3">
    <source>
        <dbReference type="Proteomes" id="UP000693946"/>
    </source>
</evidence>
<protein>
    <submittedName>
        <fullName evidence="2">Uncharacterized protein</fullName>
    </submittedName>
</protein>
<feature type="region of interest" description="Disordered" evidence="1">
    <location>
        <begin position="48"/>
        <end position="73"/>
    </location>
</feature>
<comment type="caution">
    <text evidence="2">The sequence shown here is derived from an EMBL/GenBank/DDBJ whole genome shotgun (WGS) entry which is preliminary data.</text>
</comment>
<keyword evidence="3" id="KW-1185">Reference proteome</keyword>
<sequence length="306" mass="32861">MEVTPYASKPLSFCQGSSGLAALIEPSQLLTQAIDVCQCASAQVVGDGRGGRDWQSHTHGGEEPPRSSGTAGRGCLPQVTVSPVGINLGGTSAQQLCVMAMVRVVGGAESGDFLSSSFPDEDVDKLDPYTSWDCPVRGVKTSAEKSEEKGEPLMPLDQFPLPVPISIIATSAGPKVVRLSEHLAPTPCFLRFCGNGSETLTQNCDVMYKSSLFFMNVHHVVESLIYEDIVSLPHKSSFIRLMNKNDAGPIMTTGTDRLGGSFEPPGPPPFPRHTSECYVVAQLQLINIPFQRPLCVHDISPDCKRC</sequence>
<dbReference type="EMBL" id="JAGKHQ010000001">
    <property type="protein sequence ID" value="KAG7525201.1"/>
    <property type="molecule type" value="Genomic_DNA"/>
</dbReference>
<gene>
    <name evidence="2" type="ORF">JOB18_023528</name>
</gene>